<dbReference type="HOGENOM" id="CLU_934465_0_0_1"/>
<dbReference type="KEGG" id="vpo:Kpol_392p12"/>
<protein>
    <submittedName>
        <fullName evidence="2">Uncharacterized protein</fullName>
    </submittedName>
</protein>
<accession>A7TRS3</accession>
<gene>
    <name evidence="2" type="ORF">Kpol_392p12</name>
</gene>
<proteinExistence type="predicted"/>
<dbReference type="PhylomeDB" id="A7TRS3"/>
<dbReference type="OrthoDB" id="6067455at2759"/>
<dbReference type="InParanoid" id="A7TRS3"/>
<dbReference type="AlphaFoldDB" id="A7TRS3"/>
<dbReference type="RefSeq" id="XP_001642903.1">
    <property type="nucleotide sequence ID" value="XM_001642853.1"/>
</dbReference>
<dbReference type="eggNOG" id="ENOG502S87G">
    <property type="taxonomic scope" value="Eukaryota"/>
</dbReference>
<reference evidence="2 3" key="1">
    <citation type="journal article" date="2007" name="Proc. Natl. Acad. Sci. U.S.A.">
        <title>Independent sorting-out of thousands of duplicated gene pairs in two yeast species descended from a whole-genome duplication.</title>
        <authorList>
            <person name="Scannell D.R."/>
            <person name="Frank A.C."/>
            <person name="Conant G.C."/>
            <person name="Byrne K.P."/>
            <person name="Woolfit M."/>
            <person name="Wolfe K.H."/>
        </authorList>
    </citation>
    <scope>NUCLEOTIDE SEQUENCE [LARGE SCALE GENOMIC DNA]</scope>
    <source>
        <strain evidence="3">ATCC 22028 / DSM 70294 / BCRC 21397 / CBS 2163 / NBRC 10782 / NRRL Y-8283 / UCD 57-17</strain>
    </source>
</reference>
<dbReference type="GeneID" id="5543079"/>
<organism evidence="3">
    <name type="scientific">Vanderwaltozyma polyspora (strain ATCC 22028 / DSM 70294 / BCRC 21397 / CBS 2163 / NBRC 10782 / NRRL Y-8283 / UCD 57-17)</name>
    <name type="common">Kluyveromyces polysporus</name>
    <dbReference type="NCBI Taxonomy" id="436907"/>
    <lineage>
        <taxon>Eukaryota</taxon>
        <taxon>Fungi</taxon>
        <taxon>Dikarya</taxon>
        <taxon>Ascomycota</taxon>
        <taxon>Saccharomycotina</taxon>
        <taxon>Saccharomycetes</taxon>
        <taxon>Saccharomycetales</taxon>
        <taxon>Saccharomycetaceae</taxon>
        <taxon>Vanderwaltozyma</taxon>
    </lineage>
</organism>
<dbReference type="EMBL" id="DS480486">
    <property type="protein sequence ID" value="EDO15045.1"/>
    <property type="molecule type" value="Genomic_DNA"/>
</dbReference>
<evidence type="ECO:0000313" key="3">
    <source>
        <dbReference type="Proteomes" id="UP000000267"/>
    </source>
</evidence>
<dbReference type="FunCoup" id="A7TRS3">
    <property type="interactions" value="24"/>
</dbReference>
<dbReference type="Proteomes" id="UP000000267">
    <property type="component" value="Unassembled WGS sequence"/>
</dbReference>
<keyword evidence="3" id="KW-1185">Reference proteome</keyword>
<evidence type="ECO:0000313" key="2">
    <source>
        <dbReference type="EMBL" id="EDO15045.1"/>
    </source>
</evidence>
<name>A7TRS3_VANPO</name>
<feature type="compositionally biased region" description="Acidic residues" evidence="1">
    <location>
        <begin position="267"/>
        <end position="276"/>
    </location>
</feature>
<sequence>MGINVCDENAQFNQYNIFHGKADASRSLKLNLQKTNRGFQRRDLNYQEPIDSESSLKQVAAQQKIPDNKLNWTLDFDKCIGDLGTINYDFIPDSPSLYGVLYHSERDKMCKMLDHSIAMELSANVFVDFDESSTFDCVPFYKCYDYENRIELDDPYAIVSSMIDYEMKHEKPVFPRELEFQELKSFLRFIHIILYYLFGIDRTGYYKLKDERDRFHYNISNELTASLNYKDKTVNLINLNVQNSDYHFNESDLSIDIVDEKSQTNSSDDEELENGEGETASSDIVDQNSFDVNGSIIV</sequence>
<feature type="region of interest" description="Disordered" evidence="1">
    <location>
        <begin position="262"/>
        <end position="284"/>
    </location>
</feature>
<evidence type="ECO:0000256" key="1">
    <source>
        <dbReference type="SAM" id="MobiDB-lite"/>
    </source>
</evidence>